<protein>
    <submittedName>
        <fullName evidence="2">Uracil DNA glycosylase superfamily protein</fullName>
    </submittedName>
</protein>
<dbReference type="Gene3D" id="3.40.470.10">
    <property type="entry name" value="Uracil-DNA glycosylase-like domain"/>
    <property type="match status" value="1"/>
</dbReference>
<evidence type="ECO:0000259" key="1">
    <source>
        <dbReference type="SMART" id="SM00986"/>
    </source>
</evidence>
<dbReference type="SMART" id="SM00987">
    <property type="entry name" value="UreE_C"/>
    <property type="match status" value="1"/>
</dbReference>
<dbReference type="OrthoDB" id="9789139at2"/>
<dbReference type="PANTHER" id="PTHR42160:SF1">
    <property type="entry name" value="URACIL-DNA GLYCOSYLASE SUPERFAMILY PROTEIN"/>
    <property type="match status" value="1"/>
</dbReference>
<evidence type="ECO:0000313" key="3">
    <source>
        <dbReference type="Proteomes" id="UP000051131"/>
    </source>
</evidence>
<dbReference type="PATRIC" id="fig|1423729.3.peg.406"/>
<dbReference type="InterPro" id="IPR047124">
    <property type="entry name" value="HI_0220.2"/>
</dbReference>
<dbReference type="EMBL" id="AYZE01000008">
    <property type="protein sequence ID" value="KRM92218.1"/>
    <property type="molecule type" value="Genomic_DNA"/>
</dbReference>
<dbReference type="AlphaFoldDB" id="A0A0R2CLQ2"/>
<dbReference type="InterPro" id="IPR005122">
    <property type="entry name" value="Uracil-DNA_glycosylase-like"/>
</dbReference>
<organism evidence="2 3">
    <name type="scientific">Liquorilactobacillus cacaonum DSM 21116</name>
    <dbReference type="NCBI Taxonomy" id="1423729"/>
    <lineage>
        <taxon>Bacteria</taxon>
        <taxon>Bacillati</taxon>
        <taxon>Bacillota</taxon>
        <taxon>Bacilli</taxon>
        <taxon>Lactobacillales</taxon>
        <taxon>Lactobacillaceae</taxon>
        <taxon>Liquorilactobacillus</taxon>
    </lineage>
</organism>
<dbReference type="Pfam" id="PF03167">
    <property type="entry name" value="UDG"/>
    <property type="match status" value="1"/>
</dbReference>
<keyword evidence="3" id="KW-1185">Reference proteome</keyword>
<dbReference type="STRING" id="1423729.FC80_GL000403"/>
<gene>
    <name evidence="2" type="ORF">FC80_GL000403</name>
</gene>
<dbReference type="SUPFAM" id="SSF52141">
    <property type="entry name" value="Uracil-DNA glycosylase-like"/>
    <property type="match status" value="1"/>
</dbReference>
<proteinExistence type="predicted"/>
<dbReference type="InterPro" id="IPR036895">
    <property type="entry name" value="Uracil-DNA_glycosylase-like_sf"/>
</dbReference>
<name>A0A0R2CLQ2_9LACO</name>
<evidence type="ECO:0000313" key="2">
    <source>
        <dbReference type="EMBL" id="KRM92218.1"/>
    </source>
</evidence>
<comment type="caution">
    <text evidence="2">The sequence shown here is derived from an EMBL/GenBank/DDBJ whole genome shotgun (WGS) entry which is preliminary data.</text>
</comment>
<dbReference type="RefSeq" id="WP_057828680.1">
    <property type="nucleotide sequence ID" value="NZ_AYZE01000008.1"/>
</dbReference>
<dbReference type="SMART" id="SM00986">
    <property type="entry name" value="UDG"/>
    <property type="match status" value="1"/>
</dbReference>
<sequence length="193" mass="22806">MNQQQIFQAIKNDIQNQKYTDLGIDPLYVVSKEARILIIGQAPGIKAQKSGKVWNDLSGIKLREWMGLSETQFYNSNKIAIMPMDFYYPGQSRNGDLPPRHDFAKKWHPLLLEKMPNIELTLLVGSYAQKEYLNLKNSQKLTDVVRNYKKYLPYYFPIVHPSPLNRRWLKKNLWFEEVVVPELKKKVRKVFEY</sequence>
<dbReference type="CDD" id="cd10033">
    <property type="entry name" value="UDG_like"/>
    <property type="match status" value="1"/>
</dbReference>
<dbReference type="PANTHER" id="PTHR42160">
    <property type="entry name" value="URACIL-DNA GLYCOSYLASE SUPERFAMILY PROTEIN"/>
    <property type="match status" value="1"/>
</dbReference>
<accession>A0A0R2CLQ2</accession>
<dbReference type="Proteomes" id="UP000051131">
    <property type="component" value="Unassembled WGS sequence"/>
</dbReference>
<feature type="domain" description="Uracil-DNA glycosylase-like" evidence="1">
    <location>
        <begin position="27"/>
        <end position="184"/>
    </location>
</feature>
<reference evidence="2 3" key="1">
    <citation type="journal article" date="2015" name="Genome Announc.">
        <title>Expanding the biotechnology potential of lactobacilli through comparative genomics of 213 strains and associated genera.</title>
        <authorList>
            <person name="Sun Z."/>
            <person name="Harris H.M."/>
            <person name="McCann A."/>
            <person name="Guo C."/>
            <person name="Argimon S."/>
            <person name="Zhang W."/>
            <person name="Yang X."/>
            <person name="Jeffery I.B."/>
            <person name="Cooney J.C."/>
            <person name="Kagawa T.F."/>
            <person name="Liu W."/>
            <person name="Song Y."/>
            <person name="Salvetti E."/>
            <person name="Wrobel A."/>
            <person name="Rasinkangas P."/>
            <person name="Parkhill J."/>
            <person name="Rea M.C."/>
            <person name="O'Sullivan O."/>
            <person name="Ritari J."/>
            <person name="Douillard F.P."/>
            <person name="Paul Ross R."/>
            <person name="Yang R."/>
            <person name="Briner A.E."/>
            <person name="Felis G.E."/>
            <person name="de Vos W.M."/>
            <person name="Barrangou R."/>
            <person name="Klaenhammer T.R."/>
            <person name="Caufield P.W."/>
            <person name="Cui Y."/>
            <person name="Zhang H."/>
            <person name="O'Toole P.W."/>
        </authorList>
    </citation>
    <scope>NUCLEOTIDE SEQUENCE [LARGE SCALE GENOMIC DNA]</scope>
    <source>
        <strain evidence="2 3">DSM 21116</strain>
    </source>
</reference>